<reference evidence="1" key="1">
    <citation type="journal article" date="2003" name="J. Biotechnol.">
        <title>Plasmids in Corynebacterium glutamicum and their molecular classification by comparative genomics.</title>
        <authorList>
            <person name="Tauch A."/>
            <person name="Puhler A."/>
            <person name="Kalinowski J."/>
            <person name="Thierbach G."/>
        </authorList>
    </citation>
    <scope>NUCLEOTIDE SEQUENCE</scope>
    <source>
        <strain evidence="1">ATCC 31830</strain>
    </source>
</reference>
<geneLocation type="plasmid" evidence="1">
    <name>pCG4</name>
</geneLocation>
<gene>
    <name evidence="1" type="primary">ycg4B</name>
</gene>
<dbReference type="Pfam" id="PF10053">
    <property type="entry name" value="DUF2290"/>
    <property type="match status" value="1"/>
</dbReference>
<dbReference type="AlphaFoldDB" id="Q9EUP0"/>
<proteinExistence type="predicted"/>
<accession>Q9EUP0</accession>
<protein>
    <submittedName>
        <fullName evidence="1">Ycg4B</fullName>
    </submittedName>
</protein>
<sequence length="217" mass="24824">MTTTRSLREDLVNAFDYLTVSELAIYSNQVSISGTKVSFHSLDTSIPFILERENHTIAQYKSWVNAGAYSVLLLDGSLLQITYEVGAGKIIGHRLAYIPCPYDIDRDLLVSGEPILDIIGLYSQTDLVLRSPIRFDFDPQAASPEHPAVHFTINNSNCRIACAAAFHPLKFLDFVFRNFYPKYWKNHQSFFLQGAYRDIKHDLDVDFDKKIPHFSWK</sequence>
<dbReference type="InterPro" id="IPR018742">
    <property type="entry name" value="DUF2290"/>
</dbReference>
<keyword evidence="1" id="KW-0614">Plasmid</keyword>
<organism evidence="1">
    <name type="scientific">Corynebacterium glutamicum</name>
    <name type="common">Brevibacterium saccharolyticum</name>
    <dbReference type="NCBI Taxonomy" id="1718"/>
    <lineage>
        <taxon>Bacteria</taxon>
        <taxon>Bacillati</taxon>
        <taxon>Actinomycetota</taxon>
        <taxon>Actinomycetes</taxon>
        <taxon>Mycobacteriales</taxon>
        <taxon>Corynebacteriaceae</taxon>
        <taxon>Corynebacterium</taxon>
    </lineage>
</organism>
<evidence type="ECO:0000313" key="1">
    <source>
        <dbReference type="EMBL" id="AAG00270.1"/>
    </source>
</evidence>
<dbReference type="RefSeq" id="WP_011117017.1">
    <property type="nucleotide sequence ID" value="NC_004945.1"/>
</dbReference>
<name>Q9EUP0_CORGT</name>
<dbReference type="EMBL" id="AF164956">
    <property type="protein sequence ID" value="AAG00270.1"/>
    <property type="molecule type" value="Genomic_DNA"/>
</dbReference>